<keyword evidence="1" id="KW-0812">Transmembrane</keyword>
<evidence type="ECO:0000313" key="2">
    <source>
        <dbReference type="EMBL" id="QAR30613.1"/>
    </source>
</evidence>
<evidence type="ECO:0000256" key="1">
    <source>
        <dbReference type="SAM" id="Phobius"/>
    </source>
</evidence>
<dbReference type="Proteomes" id="UP000287701">
    <property type="component" value="Chromosome"/>
</dbReference>
<proteinExistence type="predicted"/>
<evidence type="ECO:0000313" key="3">
    <source>
        <dbReference type="Proteomes" id="UP000287701"/>
    </source>
</evidence>
<reference evidence="2 3" key="1">
    <citation type="submission" date="2019-01" db="EMBL/GenBank/DDBJ databases">
        <title>Whole Genome of Ornithobacterium rhinotracheale FARPER-174b.</title>
        <authorList>
            <person name="Tataje-Lavanda L.A."/>
            <person name="Montalvan A."/>
            <person name="Montesinos R."/>
            <person name="Zimic M."/>
            <person name="Fernandez-Sanchez M."/>
            <person name="Fernandez-Diaz M."/>
        </authorList>
    </citation>
    <scope>NUCLEOTIDE SEQUENCE [LARGE SCALE GENOMIC DNA]</scope>
    <source>
        <strain evidence="2 3">FARPER-174b</strain>
    </source>
</reference>
<protein>
    <submittedName>
        <fullName evidence="2">DUF2851 family protein</fullName>
    </submittedName>
</protein>
<keyword evidence="1" id="KW-0472">Membrane</keyword>
<gene>
    <name evidence="2" type="ORF">EQP59_04230</name>
</gene>
<dbReference type="RefSeq" id="WP_128501094.1">
    <property type="nucleotide sequence ID" value="NZ_CP035107.1"/>
</dbReference>
<feature type="transmembrane region" description="Helical" evidence="1">
    <location>
        <begin position="331"/>
        <end position="348"/>
    </location>
</feature>
<dbReference type="InterPro" id="IPR021272">
    <property type="entry name" value="DUF2851"/>
</dbReference>
<sequence length="420" mass="49021">MISEAFLYYIWKFKLWSKEAPLLSTEGEQIEVIAPGERNENAGPDFTNAKLKINGILWVGNVEIHIKSSDWIQHKHQQDDNYQNIILHLVFEDDYSASLGAFPTLELKKYLPQATIERYQNLQENFNFIPCEKFIGTLDSFYLKTFTERLFISRLERKAEQLNQRLKFLKGDWEALLFEELSYAFGLKINAEPMQLLAKSFPFQVLRANHSQAEALLLGQAGFLETPNDEYSILLKNSYDFIRHKHQLAPLPNHLFKFLRLRPPSFPTLRIAQLAAIYHHSPQLFSRLQWAESLKEFYAIFGEFSTSQYWDNHYKIGVESKRKTVKKISKALIHLILINVWYPIFFLFKKNQSDFDMEKFLEAYSKIPAEENSILLKFKELGILAKNAQDSQALLELKKSFCTHKKCLSCSIGNQVLKLC</sequence>
<keyword evidence="1" id="KW-1133">Transmembrane helix</keyword>
<dbReference type="EMBL" id="CP035107">
    <property type="protein sequence ID" value="QAR30613.1"/>
    <property type="molecule type" value="Genomic_DNA"/>
</dbReference>
<name>A0A3R5Y352_ORNRH</name>
<organism evidence="2 3">
    <name type="scientific">Ornithobacterium rhinotracheale</name>
    <dbReference type="NCBI Taxonomy" id="28251"/>
    <lineage>
        <taxon>Bacteria</taxon>
        <taxon>Pseudomonadati</taxon>
        <taxon>Bacteroidota</taxon>
        <taxon>Flavobacteriia</taxon>
        <taxon>Flavobacteriales</taxon>
        <taxon>Weeksellaceae</taxon>
        <taxon>Ornithobacterium</taxon>
    </lineage>
</organism>
<accession>A0A3R5Y352</accession>
<dbReference type="Pfam" id="PF11013">
    <property type="entry name" value="DUF2851"/>
    <property type="match status" value="1"/>
</dbReference>
<dbReference type="OrthoDB" id="1005072at2"/>
<dbReference type="AlphaFoldDB" id="A0A3R5Y352"/>